<dbReference type="RefSeq" id="XP_033681485.1">
    <property type="nucleotide sequence ID" value="XM_033825334.1"/>
</dbReference>
<gene>
    <name evidence="1" type="ORF">BU26DRAFT_47011</name>
</gene>
<keyword evidence="2" id="KW-1185">Reference proteome</keyword>
<dbReference type="AlphaFoldDB" id="A0A6A6I7Y3"/>
<accession>A0A6A6I7Y3</accession>
<dbReference type="GeneID" id="54578664"/>
<evidence type="ECO:0000313" key="1">
    <source>
        <dbReference type="EMBL" id="KAF2246481.1"/>
    </source>
</evidence>
<sequence length="170" mass="18921">MVPESSEQGARVSRYGAETIGCHEKNERRGIQFILHSTRRCTGKEEEKRQAKVLADSWLGGGPACMPVRAVVPDEGGRGIERLDRLRQFWRANPAAGRVQGTSCYINLWPSARHYHACRRRLPFHALLGVINTAHTTRSASHARVSVLESCERCLFASSPPGCAMRPVTR</sequence>
<proteinExistence type="predicted"/>
<dbReference type="OrthoDB" id="10550203at2759"/>
<evidence type="ECO:0000313" key="2">
    <source>
        <dbReference type="Proteomes" id="UP000800094"/>
    </source>
</evidence>
<name>A0A6A6I7Y3_9PLEO</name>
<reference evidence="1" key="1">
    <citation type="journal article" date="2020" name="Stud. Mycol.">
        <title>101 Dothideomycetes genomes: a test case for predicting lifestyles and emergence of pathogens.</title>
        <authorList>
            <person name="Haridas S."/>
            <person name="Albert R."/>
            <person name="Binder M."/>
            <person name="Bloem J."/>
            <person name="Labutti K."/>
            <person name="Salamov A."/>
            <person name="Andreopoulos B."/>
            <person name="Baker S."/>
            <person name="Barry K."/>
            <person name="Bills G."/>
            <person name="Bluhm B."/>
            <person name="Cannon C."/>
            <person name="Castanera R."/>
            <person name="Culley D."/>
            <person name="Daum C."/>
            <person name="Ezra D."/>
            <person name="Gonzalez J."/>
            <person name="Henrissat B."/>
            <person name="Kuo A."/>
            <person name="Liang C."/>
            <person name="Lipzen A."/>
            <person name="Lutzoni F."/>
            <person name="Magnuson J."/>
            <person name="Mondo S."/>
            <person name="Nolan M."/>
            <person name="Ohm R."/>
            <person name="Pangilinan J."/>
            <person name="Park H.-J."/>
            <person name="Ramirez L."/>
            <person name="Alfaro M."/>
            <person name="Sun H."/>
            <person name="Tritt A."/>
            <person name="Yoshinaga Y."/>
            <person name="Zwiers L.-H."/>
            <person name="Turgeon B."/>
            <person name="Goodwin S."/>
            <person name="Spatafora J."/>
            <person name="Crous P."/>
            <person name="Grigoriev I."/>
        </authorList>
    </citation>
    <scope>NUCLEOTIDE SEQUENCE</scope>
    <source>
        <strain evidence="1">CBS 122368</strain>
    </source>
</reference>
<dbReference type="Proteomes" id="UP000800094">
    <property type="component" value="Unassembled WGS sequence"/>
</dbReference>
<organism evidence="1 2">
    <name type="scientific">Trematosphaeria pertusa</name>
    <dbReference type="NCBI Taxonomy" id="390896"/>
    <lineage>
        <taxon>Eukaryota</taxon>
        <taxon>Fungi</taxon>
        <taxon>Dikarya</taxon>
        <taxon>Ascomycota</taxon>
        <taxon>Pezizomycotina</taxon>
        <taxon>Dothideomycetes</taxon>
        <taxon>Pleosporomycetidae</taxon>
        <taxon>Pleosporales</taxon>
        <taxon>Massarineae</taxon>
        <taxon>Trematosphaeriaceae</taxon>
        <taxon>Trematosphaeria</taxon>
    </lineage>
</organism>
<dbReference type="EMBL" id="ML987198">
    <property type="protein sequence ID" value="KAF2246481.1"/>
    <property type="molecule type" value="Genomic_DNA"/>
</dbReference>
<protein>
    <submittedName>
        <fullName evidence="1">Uncharacterized protein</fullName>
    </submittedName>
</protein>